<keyword evidence="2" id="KW-1133">Transmembrane helix</keyword>
<keyword evidence="2" id="KW-0472">Membrane</keyword>
<feature type="region of interest" description="Disordered" evidence="1">
    <location>
        <begin position="406"/>
        <end position="427"/>
    </location>
</feature>
<dbReference type="PANTHER" id="PTHR40849:SF2">
    <property type="entry name" value="RGS DOMAIN-CONTAINING PROTEIN"/>
    <property type="match status" value="1"/>
</dbReference>
<feature type="compositionally biased region" description="Gly residues" evidence="1">
    <location>
        <begin position="593"/>
        <end position="603"/>
    </location>
</feature>
<feature type="compositionally biased region" description="Polar residues" evidence="1">
    <location>
        <begin position="570"/>
        <end position="588"/>
    </location>
</feature>
<dbReference type="EMBL" id="JAGTXO010000006">
    <property type="protein sequence ID" value="KAG8467178.1"/>
    <property type="molecule type" value="Genomic_DNA"/>
</dbReference>
<proteinExistence type="predicted"/>
<feature type="compositionally biased region" description="Low complexity" evidence="1">
    <location>
        <begin position="11"/>
        <end position="35"/>
    </location>
</feature>
<sequence length="631" mass="66075">MENNGVAEHYAVPYPETAEAPATAPRADAEPAAPLAAPPLPAAPLAAPPLAHAQTAPATSLAAAPAAATAAPQPAWVPIAASAGASGSGSGLLRRGFFGITSVLDVGRKSAVGALGGAVSLGSRGVTTAVARGVPAAASAVRHVGKTLEGHKEQAMDAALRIAMERGLHNGGLRFVELLTDDEDMPAWARVRMRGAAIWLWAEVETEAMAAVLLENTFAARRARALELEQLEADAHELRCCAHPLSKLRAHILYALYPYDRSIWGQLRMPSFYPLMLLQLCPVYGVQTIFFLLLFLIRDKGDEFQLCQFILEFKGLQFVTVGAIGGLVAGAHAQWCATHGTCGERGLRGAPGQHSSFAFETGAFVLNMLLCWAAFVLLPLSKQKGALGAAAGDVESGAIGADVHVPSAPGGTASTEPRAPRSGRGVHGALRRVLARGKKLGTLLEPAEHVQPEKRLCCGCAAFHPRRGGVLRSLLLYDLASFALCCSAAGLACATTSGWVLRSWLSWVRVLYGLASLPFVPFIVPPLDRVLLHAKPTAYDRHGRCVAPLSLRDRQLRQQIRAAKTGLKTEATSPSSGARSMGRSTSAAVPTGKGAGSFAGGGSPEPSLPAAHMQCLSRAAAVAPHDQAHLH</sequence>
<evidence type="ECO:0000313" key="4">
    <source>
        <dbReference type="Proteomes" id="UP000751190"/>
    </source>
</evidence>
<keyword evidence="2" id="KW-0812">Transmembrane</keyword>
<dbReference type="OrthoDB" id="67700at2759"/>
<name>A0A8J5XH70_DIALT</name>
<protein>
    <submittedName>
        <fullName evidence="3">Uncharacterized protein</fullName>
    </submittedName>
</protein>
<feature type="transmembrane region" description="Helical" evidence="2">
    <location>
        <begin position="272"/>
        <end position="297"/>
    </location>
</feature>
<reference evidence="3" key="1">
    <citation type="submission" date="2021-05" db="EMBL/GenBank/DDBJ databases">
        <title>The genome of the haptophyte Pavlova lutheri (Diacronema luteri, Pavlovales) - a model for lipid biosynthesis in eukaryotic algae.</title>
        <authorList>
            <person name="Hulatt C.J."/>
            <person name="Posewitz M.C."/>
        </authorList>
    </citation>
    <scope>NUCLEOTIDE SEQUENCE</scope>
    <source>
        <strain evidence="3">NIVA-4/92</strain>
    </source>
</reference>
<feature type="region of interest" description="Disordered" evidence="1">
    <location>
        <begin position="563"/>
        <end position="606"/>
    </location>
</feature>
<evidence type="ECO:0000313" key="3">
    <source>
        <dbReference type="EMBL" id="KAG8467178.1"/>
    </source>
</evidence>
<dbReference type="AlphaFoldDB" id="A0A8J5XH70"/>
<keyword evidence="4" id="KW-1185">Reference proteome</keyword>
<feature type="transmembrane region" description="Helical" evidence="2">
    <location>
        <begin position="318"/>
        <end position="337"/>
    </location>
</feature>
<dbReference type="Proteomes" id="UP000751190">
    <property type="component" value="Unassembled WGS sequence"/>
</dbReference>
<evidence type="ECO:0000256" key="2">
    <source>
        <dbReference type="SAM" id="Phobius"/>
    </source>
</evidence>
<feature type="transmembrane region" description="Helical" evidence="2">
    <location>
        <begin position="474"/>
        <end position="501"/>
    </location>
</feature>
<gene>
    <name evidence="3" type="ORF">KFE25_000494</name>
</gene>
<comment type="caution">
    <text evidence="3">The sequence shown here is derived from an EMBL/GenBank/DDBJ whole genome shotgun (WGS) entry which is preliminary data.</text>
</comment>
<evidence type="ECO:0000256" key="1">
    <source>
        <dbReference type="SAM" id="MobiDB-lite"/>
    </source>
</evidence>
<dbReference type="PANTHER" id="PTHR40849">
    <property type="entry name" value="C2 CALCIUM-DEPENDENT MEMBRANE TARGETING"/>
    <property type="match status" value="1"/>
</dbReference>
<feature type="transmembrane region" description="Helical" evidence="2">
    <location>
        <begin position="507"/>
        <end position="527"/>
    </location>
</feature>
<organism evidence="3 4">
    <name type="scientific">Diacronema lutheri</name>
    <name type="common">Unicellular marine alga</name>
    <name type="synonym">Monochrysis lutheri</name>
    <dbReference type="NCBI Taxonomy" id="2081491"/>
    <lineage>
        <taxon>Eukaryota</taxon>
        <taxon>Haptista</taxon>
        <taxon>Haptophyta</taxon>
        <taxon>Pavlovophyceae</taxon>
        <taxon>Pavlovales</taxon>
        <taxon>Pavlovaceae</taxon>
        <taxon>Diacronema</taxon>
    </lineage>
</organism>
<feature type="transmembrane region" description="Helical" evidence="2">
    <location>
        <begin position="357"/>
        <end position="378"/>
    </location>
</feature>
<feature type="region of interest" description="Disordered" evidence="1">
    <location>
        <begin position="1"/>
        <end position="40"/>
    </location>
</feature>
<accession>A0A8J5XH70</accession>